<feature type="signal peptide" evidence="9">
    <location>
        <begin position="1"/>
        <end position="23"/>
    </location>
</feature>
<dbReference type="GO" id="GO:0031012">
    <property type="term" value="C:extracellular matrix"/>
    <property type="evidence" value="ECO:0007669"/>
    <property type="project" value="TreeGrafter"/>
</dbReference>
<dbReference type="InterPro" id="IPR041645">
    <property type="entry name" value="ADAMTS_CR_2"/>
</dbReference>
<keyword evidence="12" id="KW-0401">Integrin</keyword>
<dbReference type="EMBL" id="VIIS01001253">
    <property type="protein sequence ID" value="KAF0300550.1"/>
    <property type="molecule type" value="Genomic_DNA"/>
</dbReference>
<evidence type="ECO:0000259" key="10">
    <source>
        <dbReference type="Pfam" id="PF17771"/>
    </source>
</evidence>
<dbReference type="GO" id="GO:0007229">
    <property type="term" value="P:integrin-mediated signaling pathway"/>
    <property type="evidence" value="ECO:0007669"/>
    <property type="project" value="UniProtKB-KW"/>
</dbReference>
<evidence type="ECO:0000313" key="12">
    <source>
        <dbReference type="EMBL" id="KAF0300550.1"/>
    </source>
</evidence>
<dbReference type="AlphaFoldDB" id="A0A6A4WA56"/>
<keyword evidence="9" id="KW-0732">Signal</keyword>
<protein>
    <submittedName>
        <fullName evidence="12">A disintegrin and metalloproteinase with thrombospondin motifs adt-1</fullName>
    </submittedName>
</protein>
<dbReference type="InterPro" id="IPR057401">
    <property type="entry name" value="Adt-1/2-like_dom"/>
</dbReference>
<dbReference type="Gene3D" id="2.20.100.10">
    <property type="entry name" value="Thrombospondin type-1 (TSP1) repeat"/>
    <property type="match status" value="1"/>
</dbReference>
<evidence type="ECO:0000256" key="3">
    <source>
        <dbReference type="ARBA" id="ARBA00022723"/>
    </source>
</evidence>
<feature type="region of interest" description="Disordered" evidence="8">
    <location>
        <begin position="159"/>
        <end position="180"/>
    </location>
</feature>
<keyword evidence="13" id="KW-1185">Reference proteome</keyword>
<gene>
    <name evidence="12" type="primary">adt-1</name>
    <name evidence="12" type="ORF">FJT64_026950</name>
</gene>
<feature type="domain" description="ADAMTS cysteine-rich" evidence="10">
    <location>
        <begin position="92"/>
        <end position="157"/>
    </location>
</feature>
<accession>A0A6A4WA56</accession>
<keyword evidence="5" id="KW-0862">Zinc</keyword>
<dbReference type="InterPro" id="IPR036383">
    <property type="entry name" value="TSP1_rpt_sf"/>
</dbReference>
<name>A0A6A4WA56_AMPAM</name>
<evidence type="ECO:0000313" key="13">
    <source>
        <dbReference type="Proteomes" id="UP000440578"/>
    </source>
</evidence>
<dbReference type="Pfam" id="PF17771">
    <property type="entry name" value="ADAMTS_CR_2"/>
    <property type="match status" value="1"/>
</dbReference>
<keyword evidence="6" id="KW-1015">Disulfide bond</keyword>
<evidence type="ECO:0000256" key="6">
    <source>
        <dbReference type="ARBA" id="ARBA00023157"/>
    </source>
</evidence>
<dbReference type="Proteomes" id="UP000440578">
    <property type="component" value="Unassembled WGS sequence"/>
</dbReference>
<dbReference type="GO" id="GO:0005576">
    <property type="term" value="C:extracellular region"/>
    <property type="evidence" value="ECO:0007669"/>
    <property type="project" value="UniProtKB-SubCell"/>
</dbReference>
<dbReference type="InterPro" id="IPR050439">
    <property type="entry name" value="ADAMTS_ADAMTS-like"/>
</dbReference>
<evidence type="ECO:0000256" key="8">
    <source>
        <dbReference type="SAM" id="MobiDB-lite"/>
    </source>
</evidence>
<dbReference type="GO" id="GO:0046872">
    <property type="term" value="F:metal ion binding"/>
    <property type="evidence" value="ECO:0007669"/>
    <property type="project" value="UniProtKB-KW"/>
</dbReference>
<comment type="caution">
    <text evidence="12">The sequence shown here is derived from an EMBL/GenBank/DDBJ whole genome shotgun (WGS) entry which is preliminary data.</text>
</comment>
<dbReference type="Gene3D" id="3.40.1620.60">
    <property type="match status" value="1"/>
</dbReference>
<dbReference type="GO" id="GO:0006508">
    <property type="term" value="P:proteolysis"/>
    <property type="evidence" value="ECO:0007669"/>
    <property type="project" value="TreeGrafter"/>
</dbReference>
<feature type="region of interest" description="Disordered" evidence="8">
    <location>
        <begin position="497"/>
        <end position="531"/>
    </location>
</feature>
<dbReference type="GO" id="GO:0004222">
    <property type="term" value="F:metalloendopeptidase activity"/>
    <property type="evidence" value="ECO:0007669"/>
    <property type="project" value="TreeGrafter"/>
</dbReference>
<dbReference type="PROSITE" id="PS50092">
    <property type="entry name" value="TSP1"/>
    <property type="match status" value="1"/>
</dbReference>
<dbReference type="OrthoDB" id="10035764at2759"/>
<evidence type="ECO:0000256" key="4">
    <source>
        <dbReference type="ARBA" id="ARBA00022801"/>
    </source>
</evidence>
<evidence type="ECO:0000256" key="7">
    <source>
        <dbReference type="ARBA" id="ARBA00023180"/>
    </source>
</evidence>
<dbReference type="Pfam" id="PF25379">
    <property type="entry name" value="Adt-1"/>
    <property type="match status" value="1"/>
</dbReference>
<keyword evidence="7" id="KW-0325">Glycoprotein</keyword>
<dbReference type="GO" id="GO:0030198">
    <property type="term" value="P:extracellular matrix organization"/>
    <property type="evidence" value="ECO:0007669"/>
    <property type="project" value="TreeGrafter"/>
</dbReference>
<feature type="chain" id="PRO_5025481707" evidence="9">
    <location>
        <begin position="24"/>
        <end position="531"/>
    </location>
</feature>
<organism evidence="12 13">
    <name type="scientific">Amphibalanus amphitrite</name>
    <name type="common">Striped barnacle</name>
    <name type="synonym">Balanus amphitrite</name>
    <dbReference type="NCBI Taxonomy" id="1232801"/>
    <lineage>
        <taxon>Eukaryota</taxon>
        <taxon>Metazoa</taxon>
        <taxon>Ecdysozoa</taxon>
        <taxon>Arthropoda</taxon>
        <taxon>Crustacea</taxon>
        <taxon>Multicrustacea</taxon>
        <taxon>Cirripedia</taxon>
        <taxon>Thoracica</taxon>
        <taxon>Thoracicalcarea</taxon>
        <taxon>Balanomorpha</taxon>
        <taxon>Balanoidea</taxon>
        <taxon>Balanidae</taxon>
        <taxon>Amphibalaninae</taxon>
        <taxon>Amphibalanus</taxon>
    </lineage>
</organism>
<keyword evidence="2" id="KW-0964">Secreted</keyword>
<evidence type="ECO:0000259" key="11">
    <source>
        <dbReference type="Pfam" id="PF25379"/>
    </source>
</evidence>
<dbReference type="InterPro" id="IPR000884">
    <property type="entry name" value="TSP1_rpt"/>
</dbReference>
<feature type="compositionally biased region" description="Pro residues" evidence="8">
    <location>
        <begin position="501"/>
        <end position="511"/>
    </location>
</feature>
<keyword evidence="4" id="KW-0378">Hydrolase</keyword>
<feature type="compositionally biased region" description="Basic and acidic residues" evidence="8">
    <location>
        <begin position="159"/>
        <end position="171"/>
    </location>
</feature>
<comment type="subcellular location">
    <subcellularLocation>
        <location evidence="1">Secreted</location>
    </subcellularLocation>
</comment>
<feature type="domain" description="Adt-1/2-like" evidence="11">
    <location>
        <begin position="246"/>
        <end position="326"/>
    </location>
</feature>
<dbReference type="PANTHER" id="PTHR13723">
    <property type="entry name" value="ADAMTS A DISINTEGRIN AND METALLOPROTEASE WITH THROMBOSPONDIN MOTIFS PROTEASE"/>
    <property type="match status" value="1"/>
</dbReference>
<sequence>MFLVLVLVKMLVMMEISEKMTRAHTILKKQMTDLYGKHTDEEITNFVMAMVNAMELLYDDFVSGKEHPLCADCLKDSSLAVDLSNQWPDTLPGERIGADQQCRLKYGPSSSRAREQPLAELCVNLHCKYDHHRWTSHPALEGTACGYDNWCRRGQCVRRDGGSDSSAKRDGGWSSWSSATPCASSCLRGDDGSLFEGSAGVRERFRRCNSPYPRNGGAECDGSARQYETCDASALCARARRRSVSEYAHEICRQAARSDRKLSGYGVSRVTSNAFDACNIWCERRDSGLERHRQSFPDGVRCSMRPDAGSRPQFCVGGRCEAFSCDGQSLFRRRCQQSPCRGLDKTVRHCEPQRDGTDCVSLRTPFEYATAVCQRYRKKLSLSQLSGIGLQLSASADDPDRPCTVTCQDRDASLRFYRVRGREGWFPSGMDCSRGEEGRTAFCLSGKCVDFAADGTPLHDSKYDYAYLFESRSSAFDDIDLEAPLLLARLPADFPSRHVPEPVPEPLPDPPGNALGHAFRSRSAEPHGGGG</sequence>
<evidence type="ECO:0000256" key="9">
    <source>
        <dbReference type="SAM" id="SignalP"/>
    </source>
</evidence>
<dbReference type="SUPFAM" id="SSF82895">
    <property type="entry name" value="TSP-1 type 1 repeat"/>
    <property type="match status" value="1"/>
</dbReference>
<proteinExistence type="predicted"/>
<evidence type="ECO:0000256" key="2">
    <source>
        <dbReference type="ARBA" id="ARBA00022525"/>
    </source>
</evidence>
<keyword evidence="3" id="KW-0479">Metal-binding</keyword>
<reference evidence="12 13" key="1">
    <citation type="submission" date="2019-07" db="EMBL/GenBank/DDBJ databases">
        <title>Draft genome assembly of a fouling barnacle, Amphibalanus amphitrite (Darwin, 1854): The first reference genome for Thecostraca.</title>
        <authorList>
            <person name="Kim W."/>
        </authorList>
    </citation>
    <scope>NUCLEOTIDE SEQUENCE [LARGE SCALE GENOMIC DNA]</scope>
    <source>
        <strain evidence="12">SNU_AA5</strain>
        <tissue evidence="12">Soma without cirri and trophi</tissue>
    </source>
</reference>
<evidence type="ECO:0000256" key="5">
    <source>
        <dbReference type="ARBA" id="ARBA00022833"/>
    </source>
</evidence>
<evidence type="ECO:0000256" key="1">
    <source>
        <dbReference type="ARBA" id="ARBA00004613"/>
    </source>
</evidence>
<dbReference type="PANTHER" id="PTHR13723:SF275">
    <property type="entry name" value="STALL, ISOFORM C"/>
    <property type="match status" value="1"/>
</dbReference>